<proteinExistence type="predicted"/>
<dbReference type="Proteomes" id="UP000293142">
    <property type="component" value="Unassembled WGS sequence"/>
</dbReference>
<reference evidence="6 7" key="1">
    <citation type="submission" date="2019-02" db="EMBL/GenBank/DDBJ databases">
        <title>Paenibacillus sp. nov., isolated from surface-sterilized tissue of Thalictrum simplex L.</title>
        <authorList>
            <person name="Tuo L."/>
        </authorList>
    </citation>
    <scope>NUCLEOTIDE SEQUENCE [LARGE SCALE GENOMIC DNA]</scope>
    <source>
        <strain evidence="6 7">N2SHLJ1</strain>
    </source>
</reference>
<dbReference type="InterPro" id="IPR020449">
    <property type="entry name" value="Tscrpt_reg_AraC-type_HTH"/>
</dbReference>
<dbReference type="PANTHER" id="PTHR43280">
    <property type="entry name" value="ARAC-FAMILY TRANSCRIPTIONAL REGULATOR"/>
    <property type="match status" value="1"/>
</dbReference>
<organism evidence="6 7">
    <name type="scientific">Paenibacillus thalictri</name>
    <dbReference type="NCBI Taxonomy" id="2527873"/>
    <lineage>
        <taxon>Bacteria</taxon>
        <taxon>Bacillati</taxon>
        <taxon>Bacillota</taxon>
        <taxon>Bacilli</taxon>
        <taxon>Bacillales</taxon>
        <taxon>Paenibacillaceae</taxon>
        <taxon>Paenibacillus</taxon>
    </lineage>
</organism>
<keyword evidence="2" id="KW-0238">DNA-binding</keyword>
<dbReference type="SUPFAM" id="SSF46689">
    <property type="entry name" value="Homeodomain-like"/>
    <property type="match status" value="1"/>
</dbReference>
<gene>
    <name evidence="6" type="ORF">EYB31_07605</name>
</gene>
<dbReference type="Gene3D" id="3.30.450.20">
    <property type="entry name" value="PAS domain"/>
    <property type="match status" value="1"/>
</dbReference>
<accession>A0A4Q9DV88</accession>
<feature type="domain" description="HTH araC/xylS-type" evidence="5">
    <location>
        <begin position="679"/>
        <end position="778"/>
    </location>
</feature>
<feature type="transmembrane region" description="Helical" evidence="4">
    <location>
        <begin position="28"/>
        <end position="48"/>
    </location>
</feature>
<keyword evidence="7" id="KW-1185">Reference proteome</keyword>
<evidence type="ECO:0000313" key="7">
    <source>
        <dbReference type="Proteomes" id="UP000293142"/>
    </source>
</evidence>
<evidence type="ECO:0000259" key="5">
    <source>
        <dbReference type="PROSITE" id="PS01124"/>
    </source>
</evidence>
<dbReference type="PROSITE" id="PS00041">
    <property type="entry name" value="HTH_ARAC_FAMILY_1"/>
    <property type="match status" value="1"/>
</dbReference>
<comment type="caution">
    <text evidence="6">The sequence shown here is derived from an EMBL/GenBank/DDBJ whole genome shotgun (WGS) entry which is preliminary data.</text>
</comment>
<keyword evidence="4" id="KW-0812">Transmembrane</keyword>
<dbReference type="PROSITE" id="PS01124">
    <property type="entry name" value="HTH_ARAC_FAMILY_2"/>
    <property type="match status" value="1"/>
</dbReference>
<dbReference type="PRINTS" id="PR00032">
    <property type="entry name" value="HTHARAC"/>
</dbReference>
<dbReference type="OrthoDB" id="2517743at2"/>
<dbReference type="SMART" id="SM00342">
    <property type="entry name" value="HTH_ARAC"/>
    <property type="match status" value="1"/>
</dbReference>
<name>A0A4Q9DV88_9BACL</name>
<keyword evidence="1" id="KW-0805">Transcription regulation</keyword>
<protein>
    <submittedName>
        <fullName evidence="6">AraC family transcriptional regulator</fullName>
    </submittedName>
</protein>
<evidence type="ECO:0000256" key="1">
    <source>
        <dbReference type="ARBA" id="ARBA00023015"/>
    </source>
</evidence>
<evidence type="ECO:0000256" key="2">
    <source>
        <dbReference type="ARBA" id="ARBA00023125"/>
    </source>
</evidence>
<keyword evidence="4" id="KW-1133">Transmembrane helix</keyword>
<dbReference type="EMBL" id="SIRE01000005">
    <property type="protein sequence ID" value="TBL80275.1"/>
    <property type="molecule type" value="Genomic_DNA"/>
</dbReference>
<sequence>MGDGSCSLHRKDTAMRLLQGNISTRFKVIYGVFFLIIISSTVWLSYLSSKGSMEDQLRSTNTALLNLIQQKIEMMLKEIDTNTINFIQEPDVEFFLNGKYANDELRLNYFRILNARFKTLMFTNNNISSFYLYSLANKSLLTDATFSDESSFYDMAWHEAFVSMKGYQQWLDTRKVMEFTSGVQIEKNMVTLVRSYPLISMPQFRKGAIVVNVAESTISNLIQDVDQQRAGQTLVINDQGTIISSQNKNQLFHSLDTIVGAPKMSDLQDNGYITQYTKNGSYTTFYLTSAYNGWKYISIVPDPEMNRPLEIVRNLLLAVTGGMFLLAIVLVFAVSNWTFRPLELFFRSVAGKKSVRSGDLTYMETFFKQMMSDNELLQKQMHESLPALKWRLIMSLLMGDKTNYERMRPYFEMLGMDLYDNQFVVFVIELDRMQEADFTPRDIYLFTYAISNVAEELVGGVCKGTSVELSDGRVAVIMSFESQDDQGNQIHALQVADLVKDYVANHFKQTVTVGVGSPYLHLDGIQSSYQEALSALKYKLIMGDNTVVSIDDIAGSNHNEKFYRITGLIDSIVNLVRDTDKAKLRTQLDKTFHEVVAGNMPPELIKQMCIQIIMKSIKVISEKGMEIKEFLDPKENIYNRIDSCVKVEELKSYMSGFLHQLIVRTEEKRLSKGHHDTIEQVLQYLEEHYMDSDLSLNLLAAQFELSVPYLSKLFKETTETNFMDCLIGIRMEKSKELLRDSKLKINTVAESVGYNNPQSFIRIFKKYTGYTPGEFRENLKKGEDMKNGEWENR</sequence>
<dbReference type="PANTHER" id="PTHR43280:SF2">
    <property type="entry name" value="HTH-TYPE TRANSCRIPTIONAL REGULATOR EXSA"/>
    <property type="match status" value="1"/>
</dbReference>
<dbReference type="InterPro" id="IPR018062">
    <property type="entry name" value="HTH_AraC-typ_CS"/>
</dbReference>
<dbReference type="AlphaFoldDB" id="A0A4Q9DV88"/>
<dbReference type="Pfam" id="PF12833">
    <property type="entry name" value="HTH_18"/>
    <property type="match status" value="1"/>
</dbReference>
<dbReference type="InterPro" id="IPR009057">
    <property type="entry name" value="Homeodomain-like_sf"/>
</dbReference>
<evidence type="ECO:0000313" key="6">
    <source>
        <dbReference type="EMBL" id="TBL80275.1"/>
    </source>
</evidence>
<feature type="transmembrane region" description="Helical" evidence="4">
    <location>
        <begin position="315"/>
        <end position="339"/>
    </location>
</feature>
<evidence type="ECO:0000256" key="4">
    <source>
        <dbReference type="SAM" id="Phobius"/>
    </source>
</evidence>
<dbReference type="Pfam" id="PF17853">
    <property type="entry name" value="GGDEF_2"/>
    <property type="match status" value="1"/>
</dbReference>
<dbReference type="InterPro" id="IPR018060">
    <property type="entry name" value="HTH_AraC"/>
</dbReference>
<keyword evidence="4" id="KW-0472">Membrane</keyword>
<evidence type="ECO:0000256" key="3">
    <source>
        <dbReference type="ARBA" id="ARBA00023163"/>
    </source>
</evidence>
<dbReference type="GO" id="GO:0003700">
    <property type="term" value="F:DNA-binding transcription factor activity"/>
    <property type="evidence" value="ECO:0007669"/>
    <property type="project" value="InterPro"/>
</dbReference>
<dbReference type="Gene3D" id="1.10.10.60">
    <property type="entry name" value="Homeodomain-like"/>
    <property type="match status" value="2"/>
</dbReference>
<dbReference type="InterPro" id="IPR041522">
    <property type="entry name" value="CdaR_GGDEF"/>
</dbReference>
<dbReference type="GO" id="GO:0043565">
    <property type="term" value="F:sequence-specific DNA binding"/>
    <property type="evidence" value="ECO:0007669"/>
    <property type="project" value="InterPro"/>
</dbReference>
<keyword evidence="3" id="KW-0804">Transcription</keyword>